<reference evidence="3" key="1">
    <citation type="journal article" date="2024" name="FEMS Microbiol. Lett.">
        <title>Genomic insights into Spiroplasma endosymbionts that induce male-killing and protective phenotypes in the pea aphid.</title>
        <authorList>
            <person name="Arai H."/>
            <person name="Legeai F."/>
            <person name="Kageyama D."/>
            <person name="Sugio A."/>
            <person name="Simon J.C."/>
        </authorList>
    </citation>
    <scope>NUCLEOTIDE SEQUENCE [LARGE SCALE GENOMIC DNA]</scope>
    <source>
        <strain evidence="3">sAp269</strain>
    </source>
</reference>
<dbReference type="Gene3D" id="3.40.630.30">
    <property type="match status" value="1"/>
</dbReference>
<organism evidence="2 3">
    <name type="scientific">Spiroplasma ixodetis</name>
    <dbReference type="NCBI Taxonomy" id="2141"/>
    <lineage>
        <taxon>Bacteria</taxon>
        <taxon>Bacillati</taxon>
        <taxon>Mycoplasmatota</taxon>
        <taxon>Mollicutes</taxon>
        <taxon>Entomoplasmatales</taxon>
        <taxon>Spiroplasmataceae</taxon>
        <taxon>Spiroplasma</taxon>
    </lineage>
</organism>
<evidence type="ECO:0000313" key="2">
    <source>
        <dbReference type="EMBL" id="BET38919.1"/>
    </source>
</evidence>
<dbReference type="CDD" id="cd04301">
    <property type="entry name" value="NAT_SF"/>
    <property type="match status" value="1"/>
</dbReference>
<dbReference type="PROSITE" id="PS51186">
    <property type="entry name" value="GNAT"/>
    <property type="match status" value="1"/>
</dbReference>
<dbReference type="Proteomes" id="UP001473424">
    <property type="component" value="Chromosome"/>
</dbReference>
<dbReference type="InterPro" id="IPR039840">
    <property type="entry name" value="NAA80"/>
</dbReference>
<protein>
    <submittedName>
        <fullName evidence="2">GNAT family N-acetyltransferase</fullName>
    </submittedName>
</protein>
<dbReference type="RefSeq" id="WP_353305829.1">
    <property type="nucleotide sequence ID" value="NZ_AP028955.1"/>
</dbReference>
<proteinExistence type="predicted"/>
<dbReference type="InterPro" id="IPR000182">
    <property type="entry name" value="GNAT_dom"/>
</dbReference>
<dbReference type="SUPFAM" id="SSF55729">
    <property type="entry name" value="Acyl-CoA N-acyltransferases (Nat)"/>
    <property type="match status" value="1"/>
</dbReference>
<name>A0ABM8JNW4_9MOLU</name>
<evidence type="ECO:0000259" key="1">
    <source>
        <dbReference type="PROSITE" id="PS51186"/>
    </source>
</evidence>
<evidence type="ECO:0000313" key="3">
    <source>
        <dbReference type="Proteomes" id="UP001473424"/>
    </source>
</evidence>
<keyword evidence="3" id="KW-1185">Reference proteome</keyword>
<dbReference type="PANTHER" id="PTHR13538:SF4">
    <property type="entry name" value="N-ALPHA-ACETYLTRANSFERASE 80"/>
    <property type="match status" value="1"/>
</dbReference>
<dbReference type="PANTHER" id="PTHR13538">
    <property type="entry name" value="N-ACETYLTRANSFERASE 6"/>
    <property type="match status" value="1"/>
</dbReference>
<dbReference type="EMBL" id="AP028955">
    <property type="protein sequence ID" value="BET38919.1"/>
    <property type="molecule type" value="Genomic_DNA"/>
</dbReference>
<gene>
    <name evidence="2" type="ORF">SAP269_15080</name>
</gene>
<feature type="domain" description="N-acetyltransferase" evidence="1">
    <location>
        <begin position="1"/>
        <end position="142"/>
    </location>
</feature>
<sequence>MKIEIVNNIEILEQAFFIRKKVFVNEQKVPFEEEIDQFEYVSIHFLFFDDNNKRIGTSRMRKVEDIVKIERVCILKEYRKLGIGKKLMEFMEKVAIKNQFKVISLHAKIQALNFYKNLGYKVCSEIFLDAGIKHCKMEKKIYNEGKF</sequence>
<dbReference type="InterPro" id="IPR016181">
    <property type="entry name" value="Acyl_CoA_acyltransferase"/>
</dbReference>
<dbReference type="Pfam" id="PF13673">
    <property type="entry name" value="Acetyltransf_10"/>
    <property type="match status" value="1"/>
</dbReference>
<accession>A0ABM8JNW4</accession>